<protein>
    <recommendedName>
        <fullName evidence="1">Nucleotidyltransferase-like domain-containing protein</fullName>
    </recommendedName>
</protein>
<evidence type="ECO:0000313" key="3">
    <source>
        <dbReference type="Proteomes" id="UP000198866"/>
    </source>
</evidence>
<sequence>MASFHNEALQTLYASVTERASAQPIVPLHSPGSAAQKTVDGKTYTYWRVYLASGKHRETSLGRTGEPATDAALEAKMLESAEMRSLAADAQILRKAGFAAADNSAALTIATLFNAGIFSHGGVLVGSHAFGALLNGLGVRLPANYRTEDIDIGSTGSITVAIPEDRSFLDILCDIGIPFLEVPELDSRKPSTSFKARGQPLKVDLLVPGTEAYETKPLPQLRAHATGLPYFGYLVSNPARGFVLGKEHVVPVMLPDPARFALHKLVVSTLRDPSRAVKAEKDQRQAATLIDALTERFPDWLTAAADELEKAARTRVRAAAAQILTLVPNLSERARDFLADLGAET</sequence>
<gene>
    <name evidence="2" type="ORF">SAMN05192539_1004333</name>
</gene>
<dbReference type="OrthoDB" id="5953769at2"/>
<dbReference type="EMBL" id="FNYE01000004">
    <property type="protein sequence ID" value="SEI86061.1"/>
    <property type="molecule type" value="Genomic_DNA"/>
</dbReference>
<reference evidence="3" key="1">
    <citation type="submission" date="2016-10" db="EMBL/GenBank/DDBJ databases">
        <authorList>
            <person name="Varghese N."/>
            <person name="Submissions S."/>
        </authorList>
    </citation>
    <scope>NUCLEOTIDE SEQUENCE [LARGE SCALE GENOMIC DNA]</scope>
    <source>
        <strain evidence="3">LMG 26031</strain>
    </source>
</reference>
<accession>A0A1H6U1B3</accession>
<keyword evidence="3" id="KW-1185">Reference proteome</keyword>
<dbReference type="AlphaFoldDB" id="A0A1H6U1B3"/>
<dbReference type="InterPro" id="IPR058575">
    <property type="entry name" value="NTP_transf_8_dom"/>
</dbReference>
<feature type="domain" description="Nucleotidyltransferase-like" evidence="1">
    <location>
        <begin position="109"/>
        <end position="307"/>
    </location>
</feature>
<dbReference type="Proteomes" id="UP000198866">
    <property type="component" value="Unassembled WGS sequence"/>
</dbReference>
<evidence type="ECO:0000313" key="2">
    <source>
        <dbReference type="EMBL" id="SEI86061.1"/>
    </source>
</evidence>
<name>A0A1H6U1B3_9BURK</name>
<dbReference type="Pfam" id="PF12281">
    <property type="entry name" value="NTP_transf_8"/>
    <property type="match status" value="1"/>
</dbReference>
<evidence type="ECO:0000259" key="1">
    <source>
        <dbReference type="Pfam" id="PF12281"/>
    </source>
</evidence>
<dbReference type="RefSeq" id="WP_090864643.1">
    <property type="nucleotide sequence ID" value="NZ_FNYE01000004.1"/>
</dbReference>
<organism evidence="2 3">
    <name type="scientific">Paraburkholderia diazotrophica</name>
    <dbReference type="NCBI Taxonomy" id="667676"/>
    <lineage>
        <taxon>Bacteria</taxon>
        <taxon>Pseudomonadati</taxon>
        <taxon>Pseudomonadota</taxon>
        <taxon>Betaproteobacteria</taxon>
        <taxon>Burkholderiales</taxon>
        <taxon>Burkholderiaceae</taxon>
        <taxon>Paraburkholderia</taxon>
    </lineage>
</organism>
<proteinExistence type="predicted"/>